<evidence type="ECO:0000256" key="1">
    <source>
        <dbReference type="SAM" id="Phobius"/>
    </source>
</evidence>
<protein>
    <submittedName>
        <fullName evidence="2">Uncharacterized protein</fullName>
    </submittedName>
</protein>
<feature type="transmembrane region" description="Helical" evidence="1">
    <location>
        <begin position="45"/>
        <end position="64"/>
    </location>
</feature>
<dbReference type="EMBL" id="FOLW01000004">
    <property type="protein sequence ID" value="SFC76212.1"/>
    <property type="molecule type" value="Genomic_DNA"/>
</dbReference>
<evidence type="ECO:0000313" key="3">
    <source>
        <dbReference type="Proteomes" id="UP000226420"/>
    </source>
</evidence>
<dbReference type="AlphaFoldDB" id="A0AAJ5BH24"/>
<reference evidence="2 3" key="1">
    <citation type="submission" date="2016-10" db="EMBL/GenBank/DDBJ databases">
        <authorList>
            <person name="Varghese N."/>
            <person name="Submissions S."/>
        </authorList>
    </citation>
    <scope>NUCLEOTIDE SEQUENCE [LARGE SCALE GENOMIC DNA]</scope>
    <source>
        <strain evidence="2 3">DSM 5563</strain>
    </source>
</reference>
<gene>
    <name evidence="2" type="ORF">SAMN02745723_10458</name>
</gene>
<comment type="caution">
    <text evidence="2">The sequence shown here is derived from an EMBL/GenBank/DDBJ whole genome shotgun (WGS) entry which is preliminary data.</text>
</comment>
<evidence type="ECO:0000313" key="2">
    <source>
        <dbReference type="EMBL" id="SFC76212.1"/>
    </source>
</evidence>
<sequence length="67" mass="7140">MRELSCKEIEHVNGAGIIGDALWKAVYAVVDLPSRTAGKVVGDKIGGTIGGIIAVPVNWIYSLFNKK</sequence>
<dbReference type="Proteomes" id="UP000226420">
    <property type="component" value="Unassembled WGS sequence"/>
</dbReference>
<keyword evidence="1" id="KW-0812">Transmembrane</keyword>
<keyword evidence="1" id="KW-1133">Transmembrane helix</keyword>
<keyword evidence="1" id="KW-0472">Membrane</keyword>
<name>A0AAJ5BH24_9GAMM</name>
<accession>A0AAJ5BH24</accession>
<proteinExistence type="predicted"/>
<dbReference type="RefSeq" id="WP_047781200.1">
    <property type="nucleotide sequence ID" value="NZ_FOLW01000004.1"/>
</dbReference>
<organism evidence="2 3">
    <name type="scientific">Pragia fontium DSM 5563 = ATCC 49100</name>
    <dbReference type="NCBI Taxonomy" id="1122977"/>
    <lineage>
        <taxon>Bacteria</taxon>
        <taxon>Pseudomonadati</taxon>
        <taxon>Pseudomonadota</taxon>
        <taxon>Gammaproteobacteria</taxon>
        <taxon>Enterobacterales</taxon>
        <taxon>Budviciaceae</taxon>
        <taxon>Pragia</taxon>
    </lineage>
</organism>